<dbReference type="EMBL" id="QXTE01000167">
    <property type="protein sequence ID" value="TFK03139.1"/>
    <property type="molecule type" value="Genomic_DNA"/>
</dbReference>
<keyword evidence="2" id="KW-1185">Reference proteome</keyword>
<proteinExistence type="predicted"/>
<evidence type="ECO:0000313" key="2">
    <source>
        <dbReference type="Proteomes" id="UP000297703"/>
    </source>
</evidence>
<evidence type="ECO:0000313" key="1">
    <source>
        <dbReference type="EMBL" id="TFK03139.1"/>
    </source>
</evidence>
<accession>A0A4D9DZP9</accession>
<dbReference type="AlphaFoldDB" id="A0A4D9DZP9"/>
<comment type="caution">
    <text evidence="1">The sequence shown here is derived from an EMBL/GenBank/DDBJ whole genome shotgun (WGS) entry which is preliminary data.</text>
</comment>
<organism evidence="1 2">
    <name type="scientific">Platysternon megacephalum</name>
    <name type="common">big-headed turtle</name>
    <dbReference type="NCBI Taxonomy" id="55544"/>
    <lineage>
        <taxon>Eukaryota</taxon>
        <taxon>Metazoa</taxon>
        <taxon>Chordata</taxon>
        <taxon>Craniata</taxon>
        <taxon>Vertebrata</taxon>
        <taxon>Euteleostomi</taxon>
        <taxon>Archelosauria</taxon>
        <taxon>Testudinata</taxon>
        <taxon>Testudines</taxon>
        <taxon>Cryptodira</taxon>
        <taxon>Durocryptodira</taxon>
        <taxon>Testudinoidea</taxon>
        <taxon>Platysternidae</taxon>
        <taxon>Platysternon</taxon>
    </lineage>
</organism>
<sequence>MFFQMKGSCVYPYIPYKNSEAAVMQTTSTHHKPNSSLMSLLGSSPDSWDSGHMAALLGLHPGTPRDWQKMPSLPLCRPLAVFSLCSFPVLYSLYGIAAPPGPFSGLSLQHPGLPVPGLTLLLPGSQASLYIS</sequence>
<gene>
    <name evidence="1" type="ORF">DR999_PMT14546</name>
</gene>
<reference evidence="1 2" key="1">
    <citation type="submission" date="2019-04" db="EMBL/GenBank/DDBJ databases">
        <title>Draft genome of the big-headed turtle Platysternon megacephalum.</title>
        <authorList>
            <person name="Gong S."/>
        </authorList>
    </citation>
    <scope>NUCLEOTIDE SEQUENCE [LARGE SCALE GENOMIC DNA]</scope>
    <source>
        <strain evidence="1">DO16091913</strain>
        <tissue evidence="1">Muscle</tissue>
    </source>
</reference>
<protein>
    <submittedName>
        <fullName evidence="1">Mitofusin-1</fullName>
    </submittedName>
</protein>
<reference evidence="1 2" key="2">
    <citation type="submission" date="2019-04" db="EMBL/GenBank/DDBJ databases">
        <title>The genome sequence of big-headed turtle.</title>
        <authorList>
            <person name="Gong S."/>
        </authorList>
    </citation>
    <scope>NUCLEOTIDE SEQUENCE [LARGE SCALE GENOMIC DNA]</scope>
    <source>
        <strain evidence="1">DO16091913</strain>
        <tissue evidence="1">Muscle</tissue>
    </source>
</reference>
<dbReference type="Proteomes" id="UP000297703">
    <property type="component" value="Unassembled WGS sequence"/>
</dbReference>
<name>A0A4D9DZP9_9SAUR</name>